<name>A0A4Y3PS59_BREPA</name>
<proteinExistence type="predicted"/>
<comment type="caution">
    <text evidence="1">The sequence shown here is derived from an EMBL/GenBank/DDBJ whole genome shotgun (WGS) entry which is preliminary data.</text>
</comment>
<gene>
    <name evidence="1" type="ORF">BPA01_43860</name>
</gene>
<dbReference type="EMBL" id="BJMH01000028">
    <property type="protein sequence ID" value="GEB34806.1"/>
    <property type="molecule type" value="Genomic_DNA"/>
</dbReference>
<sequence>MPVKCGKWSANFRESGLKKTLPLIEVLDELAGKYASSSTQKAGCDPRVDHSLLRFFKNAANQRRAFSRFPLMAVRIAAPNTITPPIHGV</sequence>
<keyword evidence="2" id="KW-1185">Reference proteome</keyword>
<accession>A0A4Y3PS59</accession>
<evidence type="ECO:0000313" key="1">
    <source>
        <dbReference type="EMBL" id="GEB34806.1"/>
    </source>
</evidence>
<reference evidence="1 2" key="1">
    <citation type="submission" date="2019-06" db="EMBL/GenBank/DDBJ databases">
        <title>Whole genome shotgun sequence of Brevibacillus parabrevis NBRC 12334.</title>
        <authorList>
            <person name="Hosoyama A."/>
            <person name="Uohara A."/>
            <person name="Ohji S."/>
            <person name="Ichikawa N."/>
        </authorList>
    </citation>
    <scope>NUCLEOTIDE SEQUENCE [LARGE SCALE GENOMIC DNA]</scope>
    <source>
        <strain evidence="1 2">NBRC 12334</strain>
    </source>
</reference>
<dbReference type="AlphaFoldDB" id="A0A4Y3PS59"/>
<dbReference type="Proteomes" id="UP000316882">
    <property type="component" value="Unassembled WGS sequence"/>
</dbReference>
<dbReference type="STRING" id="54914.AV540_15670"/>
<protein>
    <submittedName>
        <fullName evidence="1">Uncharacterized protein</fullName>
    </submittedName>
</protein>
<organism evidence="1 2">
    <name type="scientific">Brevibacillus parabrevis</name>
    <dbReference type="NCBI Taxonomy" id="54914"/>
    <lineage>
        <taxon>Bacteria</taxon>
        <taxon>Bacillati</taxon>
        <taxon>Bacillota</taxon>
        <taxon>Bacilli</taxon>
        <taxon>Bacillales</taxon>
        <taxon>Paenibacillaceae</taxon>
        <taxon>Brevibacillus</taxon>
    </lineage>
</organism>
<evidence type="ECO:0000313" key="2">
    <source>
        <dbReference type="Proteomes" id="UP000316882"/>
    </source>
</evidence>